<dbReference type="NCBIfam" id="TIGR00632">
    <property type="entry name" value="vsr"/>
    <property type="match status" value="1"/>
</dbReference>
<evidence type="ECO:0000256" key="5">
    <source>
        <dbReference type="ARBA" id="ARBA00023204"/>
    </source>
</evidence>
<evidence type="ECO:0000256" key="3">
    <source>
        <dbReference type="ARBA" id="ARBA00022763"/>
    </source>
</evidence>
<reference evidence="6" key="1">
    <citation type="journal article" date="2014" name="Front. Microbiol.">
        <title>High frequency of phylogenetically diverse reductive dehalogenase-homologous genes in deep subseafloor sedimentary metagenomes.</title>
        <authorList>
            <person name="Kawai M."/>
            <person name="Futagami T."/>
            <person name="Toyoda A."/>
            <person name="Takaki Y."/>
            <person name="Nishi S."/>
            <person name="Hori S."/>
            <person name="Arai W."/>
            <person name="Tsubouchi T."/>
            <person name="Morono Y."/>
            <person name="Uchiyama I."/>
            <person name="Ito T."/>
            <person name="Fujiyama A."/>
            <person name="Inagaki F."/>
            <person name="Takami H."/>
        </authorList>
    </citation>
    <scope>NUCLEOTIDE SEQUENCE</scope>
    <source>
        <strain evidence="6">Expedition CK06-06</strain>
    </source>
</reference>
<keyword evidence="1" id="KW-0540">Nuclease</keyword>
<accession>X0YED2</accession>
<evidence type="ECO:0008006" key="7">
    <source>
        <dbReference type="Google" id="ProtNLM"/>
    </source>
</evidence>
<keyword evidence="2" id="KW-0255">Endonuclease</keyword>
<evidence type="ECO:0000313" key="6">
    <source>
        <dbReference type="EMBL" id="GAG45602.1"/>
    </source>
</evidence>
<keyword evidence="4" id="KW-0378">Hydrolase</keyword>
<feature type="non-terminal residue" evidence="6">
    <location>
        <position position="153"/>
    </location>
</feature>
<dbReference type="GO" id="GO:0006298">
    <property type="term" value="P:mismatch repair"/>
    <property type="evidence" value="ECO:0007669"/>
    <property type="project" value="InterPro"/>
</dbReference>
<dbReference type="Gene3D" id="3.40.960.10">
    <property type="entry name" value="VSR Endonuclease"/>
    <property type="match status" value="1"/>
</dbReference>
<comment type="caution">
    <text evidence="6">The sequence shown here is derived from an EMBL/GenBank/DDBJ whole genome shotgun (WGS) entry which is preliminary data.</text>
</comment>
<dbReference type="AlphaFoldDB" id="X0YED2"/>
<name>X0YED2_9ZZZZ</name>
<dbReference type="Pfam" id="PF03852">
    <property type="entry name" value="Vsr"/>
    <property type="match status" value="1"/>
</dbReference>
<protein>
    <recommendedName>
        <fullName evidence="7">Very short patch repair endonuclease</fullName>
    </recommendedName>
</protein>
<dbReference type="InterPro" id="IPR004603">
    <property type="entry name" value="DNA_mismatch_endonuc_vsr"/>
</dbReference>
<dbReference type="SUPFAM" id="SSF52980">
    <property type="entry name" value="Restriction endonuclease-like"/>
    <property type="match status" value="1"/>
</dbReference>
<evidence type="ECO:0000256" key="4">
    <source>
        <dbReference type="ARBA" id="ARBA00022801"/>
    </source>
</evidence>
<proteinExistence type="predicted"/>
<organism evidence="6">
    <name type="scientific">marine sediment metagenome</name>
    <dbReference type="NCBI Taxonomy" id="412755"/>
    <lineage>
        <taxon>unclassified sequences</taxon>
        <taxon>metagenomes</taxon>
        <taxon>ecological metagenomes</taxon>
    </lineage>
</organism>
<dbReference type="InterPro" id="IPR011335">
    <property type="entry name" value="Restrct_endonuc-II-like"/>
</dbReference>
<gene>
    <name evidence="6" type="ORF">S01H1_80161</name>
</gene>
<dbReference type="PIRSF" id="PIRSF018267">
    <property type="entry name" value="VSR_endonuc"/>
    <property type="match status" value="1"/>
</dbReference>
<keyword evidence="5" id="KW-0234">DNA repair</keyword>
<dbReference type="CDD" id="cd00221">
    <property type="entry name" value="Vsr"/>
    <property type="match status" value="1"/>
</dbReference>
<sequence length="153" mass="17663">MPYSESTVEESRKCVTMTDVFSPEKRSEIMSRIKGADTKPELIVRRALHRLGFRFRLHASNLPGKPDIVLPKYKAAVFVNGCFWHSHPGCRRATVPKTRSEYWQVKLRRNRDRDKRSISALRGDGWDVLVVWECETGDVQQLSSRLTAFLGEE</sequence>
<dbReference type="EMBL" id="BARS01054101">
    <property type="protein sequence ID" value="GAG45602.1"/>
    <property type="molecule type" value="Genomic_DNA"/>
</dbReference>
<dbReference type="GO" id="GO:0016787">
    <property type="term" value="F:hydrolase activity"/>
    <property type="evidence" value="ECO:0007669"/>
    <property type="project" value="UniProtKB-KW"/>
</dbReference>
<keyword evidence="3" id="KW-0227">DNA damage</keyword>
<evidence type="ECO:0000256" key="2">
    <source>
        <dbReference type="ARBA" id="ARBA00022759"/>
    </source>
</evidence>
<dbReference type="GO" id="GO:0004519">
    <property type="term" value="F:endonuclease activity"/>
    <property type="evidence" value="ECO:0007669"/>
    <property type="project" value="UniProtKB-KW"/>
</dbReference>
<evidence type="ECO:0000256" key="1">
    <source>
        <dbReference type="ARBA" id="ARBA00022722"/>
    </source>
</evidence>